<dbReference type="Gene3D" id="2.60.40.420">
    <property type="entry name" value="Cupredoxins - blue copper proteins"/>
    <property type="match status" value="1"/>
</dbReference>
<dbReference type="CDD" id="cd04211">
    <property type="entry name" value="Cupredoxin_like_2"/>
    <property type="match status" value="1"/>
</dbReference>
<evidence type="ECO:0000256" key="1">
    <source>
        <dbReference type="ARBA" id="ARBA00022723"/>
    </source>
</evidence>
<dbReference type="GO" id="GO:0046872">
    <property type="term" value="F:metal ion binding"/>
    <property type="evidence" value="ECO:0007669"/>
    <property type="project" value="UniProtKB-KW"/>
</dbReference>
<gene>
    <name evidence="4" type="ORF">A130_13395</name>
</gene>
<protein>
    <submittedName>
        <fullName evidence="4">Copper-binding protein</fullName>
    </submittedName>
</protein>
<dbReference type="SUPFAM" id="SSF49503">
    <property type="entry name" value="Cupredoxins"/>
    <property type="match status" value="1"/>
</dbReference>
<keyword evidence="5" id="KW-1185">Reference proteome</keyword>
<dbReference type="Proteomes" id="UP000094165">
    <property type="component" value="Unassembled WGS sequence"/>
</dbReference>
<reference evidence="4 5" key="1">
    <citation type="journal article" date="2012" name="Science">
        <title>Ecological populations of bacteria act as socially cohesive units of antibiotic production and resistance.</title>
        <authorList>
            <person name="Cordero O.X."/>
            <person name="Wildschutte H."/>
            <person name="Kirkup B."/>
            <person name="Proehl S."/>
            <person name="Ngo L."/>
            <person name="Hussain F."/>
            <person name="Le Roux F."/>
            <person name="Mincer T."/>
            <person name="Polz M.F."/>
        </authorList>
    </citation>
    <scope>NUCLEOTIDE SEQUENCE [LARGE SCALE GENOMIC DNA]</scope>
    <source>
        <strain evidence="4 5">FF-238</strain>
    </source>
</reference>
<dbReference type="PANTHER" id="PTHR38439:SF3">
    <property type="entry name" value="COPPER-RESISTANT CUPROPROTEIN COPI"/>
    <property type="match status" value="1"/>
</dbReference>
<evidence type="ECO:0000313" key="5">
    <source>
        <dbReference type="Proteomes" id="UP000094165"/>
    </source>
</evidence>
<keyword evidence="2" id="KW-0186">Copper</keyword>
<dbReference type="EMBL" id="AJYW02000048">
    <property type="protein sequence ID" value="OEE78467.1"/>
    <property type="molecule type" value="Genomic_DNA"/>
</dbReference>
<comment type="caution">
    <text evidence="4">The sequence shown here is derived from an EMBL/GenBank/DDBJ whole genome shotgun (WGS) entry which is preliminary data.</text>
</comment>
<evidence type="ECO:0000256" key="3">
    <source>
        <dbReference type="SAM" id="SignalP"/>
    </source>
</evidence>
<feature type="chain" id="PRO_5009173511" evidence="3">
    <location>
        <begin position="20"/>
        <end position="185"/>
    </location>
</feature>
<dbReference type="RefSeq" id="WP_017051893.1">
    <property type="nucleotide sequence ID" value="NZ_AJYW02000048.1"/>
</dbReference>
<evidence type="ECO:0000313" key="4">
    <source>
        <dbReference type="EMBL" id="OEE78467.1"/>
    </source>
</evidence>
<evidence type="ECO:0000256" key="2">
    <source>
        <dbReference type="ARBA" id="ARBA00023008"/>
    </source>
</evidence>
<dbReference type="PANTHER" id="PTHR38439">
    <property type="entry name" value="AURACYANIN-B"/>
    <property type="match status" value="1"/>
</dbReference>
<dbReference type="InterPro" id="IPR050845">
    <property type="entry name" value="Cu-binding_ET"/>
</dbReference>
<name>A0A1E5D4F6_9VIBR</name>
<dbReference type="InterPro" id="IPR008972">
    <property type="entry name" value="Cupredoxin"/>
</dbReference>
<organism evidence="4 5">
    <name type="scientific">Vibrio genomosp. F6 str. FF-238</name>
    <dbReference type="NCBI Taxonomy" id="1191298"/>
    <lineage>
        <taxon>Bacteria</taxon>
        <taxon>Pseudomonadati</taxon>
        <taxon>Pseudomonadota</taxon>
        <taxon>Gammaproteobacteria</taxon>
        <taxon>Vibrionales</taxon>
        <taxon>Vibrionaceae</taxon>
        <taxon>Vibrio</taxon>
    </lineage>
</organism>
<proteinExistence type="predicted"/>
<feature type="signal peptide" evidence="3">
    <location>
        <begin position="1"/>
        <end position="19"/>
    </location>
</feature>
<keyword evidence="1" id="KW-0479">Metal-binding</keyword>
<accession>A0A1E5D4F6</accession>
<keyword evidence="3" id="KW-0732">Signal</keyword>
<sequence length="185" mass="20690">MKKTLLAALLTITTTYALADTDHSTMDHGAMNHEEMNSTKVNSTEMNHSKMDHSMMNMEGMSEVGMPAKGAKPDKVVHVLLNDDMTIKFKKEVKIQPNDVVQFVVMNLGKQDHEFSIGSAKEQLAHRKMMKSMPHHNHDSGSTVTVKPGKAKQLLWHFHGDSNVEFACNIPEHAEQGMVKKITLL</sequence>
<dbReference type="AlphaFoldDB" id="A0A1E5D4F6"/>